<accession>A0A8C4WRK4</accession>
<evidence type="ECO:0000256" key="6">
    <source>
        <dbReference type="ARBA" id="ARBA00023157"/>
    </source>
</evidence>
<evidence type="ECO:0000256" key="5">
    <source>
        <dbReference type="ARBA" id="ARBA00022729"/>
    </source>
</evidence>
<reference evidence="7" key="2">
    <citation type="submission" date="2025-09" db="UniProtKB">
        <authorList>
            <consortium name="Ensembl"/>
        </authorList>
    </citation>
    <scope>IDENTIFICATION</scope>
</reference>
<proteinExistence type="inferred from homology"/>
<evidence type="ECO:0000313" key="8">
    <source>
        <dbReference type="Proteomes" id="UP000694390"/>
    </source>
</evidence>
<protein>
    <recommendedName>
        <fullName evidence="9">Hepcidin</fullName>
    </recommendedName>
</protein>
<evidence type="ECO:0008006" key="9">
    <source>
        <dbReference type="Google" id="ProtNLM"/>
    </source>
</evidence>
<dbReference type="Ensembl" id="ENSGEVT00005020996.1">
    <property type="protein sequence ID" value="ENSGEVP00005019987.1"/>
    <property type="gene ID" value="ENSGEVG00005014179.1"/>
</dbReference>
<dbReference type="GO" id="GO:0006879">
    <property type="term" value="P:intracellular iron ion homeostasis"/>
    <property type="evidence" value="ECO:0007669"/>
    <property type="project" value="InterPro"/>
</dbReference>
<keyword evidence="8" id="KW-1185">Reference proteome</keyword>
<dbReference type="GO" id="GO:0005615">
    <property type="term" value="C:extracellular space"/>
    <property type="evidence" value="ECO:0007669"/>
    <property type="project" value="TreeGrafter"/>
</dbReference>
<dbReference type="InterPro" id="IPR010500">
    <property type="entry name" value="Hepcidin"/>
</dbReference>
<comment type="similarity">
    <text evidence="2">Belongs to the hepcidin family.</text>
</comment>
<evidence type="ECO:0000256" key="4">
    <source>
        <dbReference type="ARBA" id="ARBA00022702"/>
    </source>
</evidence>
<dbReference type="GO" id="GO:0005179">
    <property type="term" value="F:hormone activity"/>
    <property type="evidence" value="ECO:0007669"/>
    <property type="project" value="UniProtKB-KW"/>
</dbReference>
<name>A0A8C4WRK4_9SAUR</name>
<evidence type="ECO:0000256" key="2">
    <source>
        <dbReference type="ARBA" id="ARBA00008022"/>
    </source>
</evidence>
<dbReference type="PANTHER" id="PTHR16877">
    <property type="entry name" value="HEPCIDIN"/>
    <property type="match status" value="1"/>
</dbReference>
<keyword evidence="6" id="KW-1015">Disulfide bond</keyword>
<comment type="subcellular location">
    <subcellularLocation>
        <location evidence="1">Secreted</location>
    </subcellularLocation>
</comment>
<dbReference type="Pfam" id="PF06446">
    <property type="entry name" value="Hepcidin"/>
    <property type="match status" value="1"/>
</dbReference>
<sequence>LSPGSQGWPRCPNMALGGAVLQGAGWGYPLGVGLGPMSQPGTRGRCALLRRAKRHNTHFPICTFCCKCCRNQGCGFCCRT</sequence>
<evidence type="ECO:0000313" key="7">
    <source>
        <dbReference type="Ensembl" id="ENSGEVP00005019987.1"/>
    </source>
</evidence>
<dbReference type="GO" id="GO:0042742">
    <property type="term" value="P:defense response to bacterium"/>
    <property type="evidence" value="ECO:0007669"/>
    <property type="project" value="TreeGrafter"/>
</dbReference>
<dbReference type="GO" id="GO:0034760">
    <property type="term" value="P:negative regulation of iron ion transmembrane transport"/>
    <property type="evidence" value="ECO:0007669"/>
    <property type="project" value="TreeGrafter"/>
</dbReference>
<keyword evidence="3" id="KW-0964">Secreted</keyword>
<dbReference type="Proteomes" id="UP000694390">
    <property type="component" value="Unassembled WGS sequence"/>
</dbReference>
<reference evidence="7" key="1">
    <citation type="submission" date="2025-08" db="UniProtKB">
        <authorList>
            <consortium name="Ensembl"/>
        </authorList>
    </citation>
    <scope>IDENTIFICATION</scope>
</reference>
<dbReference type="GeneTree" id="ENSGT00960000187889"/>
<keyword evidence="4" id="KW-0372">Hormone</keyword>
<evidence type="ECO:0000256" key="1">
    <source>
        <dbReference type="ARBA" id="ARBA00004613"/>
    </source>
</evidence>
<keyword evidence="5" id="KW-0732">Signal</keyword>
<evidence type="ECO:0000256" key="3">
    <source>
        <dbReference type="ARBA" id="ARBA00022525"/>
    </source>
</evidence>
<dbReference type="PANTHER" id="PTHR16877:SF0">
    <property type="entry name" value="HEPCIDIN"/>
    <property type="match status" value="1"/>
</dbReference>
<organism evidence="7 8">
    <name type="scientific">Gopherus evgoodei</name>
    <name type="common">Goodes thornscrub tortoise</name>
    <dbReference type="NCBI Taxonomy" id="1825980"/>
    <lineage>
        <taxon>Eukaryota</taxon>
        <taxon>Metazoa</taxon>
        <taxon>Chordata</taxon>
        <taxon>Craniata</taxon>
        <taxon>Vertebrata</taxon>
        <taxon>Euteleostomi</taxon>
        <taxon>Archelosauria</taxon>
        <taxon>Testudinata</taxon>
        <taxon>Testudines</taxon>
        <taxon>Cryptodira</taxon>
        <taxon>Durocryptodira</taxon>
        <taxon>Testudinoidea</taxon>
        <taxon>Testudinidae</taxon>
        <taxon>Gopherus</taxon>
    </lineage>
</organism>
<dbReference type="AlphaFoldDB" id="A0A8C4WRK4"/>
<dbReference type="OrthoDB" id="9428792at2759"/>